<dbReference type="EMBL" id="BMDX01000036">
    <property type="protein sequence ID" value="GGA91040.1"/>
    <property type="molecule type" value="Genomic_DNA"/>
</dbReference>
<dbReference type="GO" id="GO:0000272">
    <property type="term" value="P:polysaccharide catabolic process"/>
    <property type="evidence" value="ECO:0007669"/>
    <property type="project" value="InterPro"/>
</dbReference>
<keyword evidence="3" id="KW-0378">Hydrolase</keyword>
<evidence type="ECO:0000256" key="5">
    <source>
        <dbReference type="SAM" id="MobiDB-lite"/>
    </source>
</evidence>
<evidence type="ECO:0000256" key="1">
    <source>
        <dbReference type="ARBA" id="ARBA00001678"/>
    </source>
</evidence>
<evidence type="ECO:0000313" key="8">
    <source>
        <dbReference type="Proteomes" id="UP000619743"/>
    </source>
</evidence>
<dbReference type="SUPFAM" id="SSF51445">
    <property type="entry name" value="(Trans)glycosidases"/>
    <property type="match status" value="1"/>
</dbReference>
<reference evidence="8" key="1">
    <citation type="journal article" date="2019" name="Int. J. Syst. Evol. Microbiol.">
        <title>The Global Catalogue of Microorganisms (GCM) 10K type strain sequencing project: providing services to taxonomists for standard genome sequencing and annotation.</title>
        <authorList>
            <consortium name="The Broad Institute Genomics Platform"/>
            <consortium name="The Broad Institute Genome Sequencing Center for Infectious Disease"/>
            <person name="Wu L."/>
            <person name="Ma J."/>
        </authorList>
    </citation>
    <scope>NUCLEOTIDE SEQUENCE [LARGE SCALE GENOMIC DNA]</scope>
    <source>
        <strain evidence="8">CGMCC 1.10130</strain>
    </source>
</reference>
<comment type="caution">
    <text evidence="7">The sequence shown here is derived from an EMBL/GenBank/DDBJ whole genome shotgun (WGS) entry which is preliminary data.</text>
</comment>
<evidence type="ECO:0000259" key="6">
    <source>
        <dbReference type="Pfam" id="PF26410"/>
    </source>
</evidence>
<evidence type="ECO:0000256" key="4">
    <source>
        <dbReference type="ARBA" id="ARBA00023295"/>
    </source>
</evidence>
<dbReference type="InterPro" id="IPR017853">
    <property type="entry name" value="GH"/>
</dbReference>
<feature type="domain" description="Glycoside hydrolase family 5" evidence="6">
    <location>
        <begin position="36"/>
        <end position="449"/>
    </location>
</feature>
<keyword evidence="8" id="KW-1185">Reference proteome</keyword>
<dbReference type="PANTHER" id="PTHR31451">
    <property type="match status" value="1"/>
</dbReference>
<accession>A0A8J2UAR2</accession>
<comment type="catalytic activity">
    <reaction evidence="1">
        <text>Random hydrolysis of (1-&gt;4)-beta-D-mannosidic linkages in mannans, galactomannans and glucomannans.</text>
        <dbReference type="EC" id="3.2.1.78"/>
    </reaction>
</comment>
<evidence type="ECO:0000256" key="2">
    <source>
        <dbReference type="ARBA" id="ARBA00012706"/>
    </source>
</evidence>
<dbReference type="RefSeq" id="WP_087507694.1">
    <property type="nucleotide sequence ID" value="NZ_BMDX01000036.1"/>
</dbReference>
<dbReference type="Proteomes" id="UP000619743">
    <property type="component" value="Unassembled WGS sequence"/>
</dbReference>
<dbReference type="AlphaFoldDB" id="A0A8J2UAR2"/>
<dbReference type="GO" id="GO:0016985">
    <property type="term" value="F:mannan endo-1,4-beta-mannosidase activity"/>
    <property type="evidence" value="ECO:0007669"/>
    <property type="project" value="TreeGrafter"/>
</dbReference>
<keyword evidence="4" id="KW-0326">Glycosidase</keyword>
<organism evidence="7 8">
    <name type="scientific">Neiella marina</name>
    <dbReference type="NCBI Taxonomy" id="508461"/>
    <lineage>
        <taxon>Bacteria</taxon>
        <taxon>Pseudomonadati</taxon>
        <taxon>Pseudomonadota</taxon>
        <taxon>Gammaproteobacteria</taxon>
        <taxon>Alteromonadales</taxon>
        <taxon>Echinimonadaceae</taxon>
        <taxon>Neiella</taxon>
    </lineage>
</organism>
<name>A0A8J2UAR2_9GAMM</name>
<feature type="region of interest" description="Disordered" evidence="5">
    <location>
        <begin position="401"/>
        <end position="432"/>
    </location>
</feature>
<dbReference type="InterPro" id="IPR001547">
    <property type="entry name" value="Glyco_hydro_5"/>
</dbReference>
<evidence type="ECO:0000256" key="3">
    <source>
        <dbReference type="ARBA" id="ARBA00022801"/>
    </source>
</evidence>
<protein>
    <recommendedName>
        <fullName evidence="2">mannan endo-1,4-beta-mannosidase</fullName>
        <ecNumber evidence="2">3.2.1.78</ecNumber>
    </recommendedName>
</protein>
<dbReference type="InterPro" id="IPR045053">
    <property type="entry name" value="MAN-like"/>
</dbReference>
<gene>
    <name evidence="7" type="ORF">GCM10011369_36440</name>
</gene>
<dbReference type="Gene3D" id="3.20.20.80">
    <property type="entry name" value="Glycosidases"/>
    <property type="match status" value="1"/>
</dbReference>
<dbReference type="OrthoDB" id="9801493at2"/>
<proteinExistence type="predicted"/>
<dbReference type="PANTHER" id="PTHR31451:SF40">
    <property type="entry name" value="GLYCOSIDE HYDROLASE FAMILY 5 DOMAIN-CONTAINING PROTEIN"/>
    <property type="match status" value="1"/>
</dbReference>
<dbReference type="EC" id="3.2.1.78" evidence="2"/>
<dbReference type="Pfam" id="PF26410">
    <property type="entry name" value="GH5_mannosidase"/>
    <property type="match status" value="1"/>
</dbReference>
<evidence type="ECO:0000313" key="7">
    <source>
        <dbReference type="EMBL" id="GGA91040.1"/>
    </source>
</evidence>
<sequence>MKHLLKLVAATALLSQVGCQSQLSAPATATISGDASFVRVEQGEFVRNGSPYQFVGFNYWYGPLLGTSEEGKARMIRELDLMQQYGITNLRVLAGGDGGQTDSMVNPALQYKQGKYDQALLEGLDVLLAEMAKRDMVAVLYLTNNWIWSGGFAQYLEWNGYGEIPSPFLPPYDWDVFQDYTMQFHSCEPCMDAFANHVDFIVGRTNSVTGVKYTDDPTIMSWQVANEPRVRNAEHEPAFTAWLNRTVSQINELAPKQLISTGAEGEAGTYKENPNAAGTYGDIEVWKRVHANPDIDYLTIHVWPKNWSWYDPNNEQPSTQLAIDNAKDYIARHLAVAKQQQRPVVLSEFGFPRNQEKLERDADVTYRNMFFEGVFGELLATDDRTFAGVNIWGFGGEAKPAKDMTTGKWQAGDDFSGDPPQEPQGLNSVFSTDTSTLELIKQFNDDMQKR</sequence>